<feature type="domain" description="Doubled CXXCH motif" evidence="3">
    <location>
        <begin position="656"/>
        <end position="689"/>
    </location>
</feature>
<dbReference type="KEGG" id="dte:Dester_0355"/>
<feature type="domain" description="Doubled CXXCH motif" evidence="3">
    <location>
        <begin position="868"/>
        <end position="911"/>
    </location>
</feature>
<evidence type="ECO:0000313" key="5">
    <source>
        <dbReference type="EMBL" id="ADY73011.1"/>
    </source>
</evidence>
<dbReference type="GO" id="GO:0016491">
    <property type="term" value="F:oxidoreductase activity"/>
    <property type="evidence" value="ECO:0007669"/>
    <property type="project" value="TreeGrafter"/>
</dbReference>
<feature type="signal peptide" evidence="2">
    <location>
        <begin position="1"/>
        <end position="20"/>
    </location>
</feature>
<dbReference type="Gene3D" id="3.90.10.10">
    <property type="entry name" value="Cytochrome C3"/>
    <property type="match status" value="4"/>
</dbReference>
<dbReference type="RefSeq" id="WP_013637969.1">
    <property type="nucleotide sequence ID" value="NC_015185.1"/>
</dbReference>
<feature type="chain" id="PRO_5003255822" evidence="2">
    <location>
        <begin position="21"/>
        <end position="1025"/>
    </location>
</feature>
<organism evidence="5 6">
    <name type="scientific">Desulfurobacterium thermolithotrophum (strain DSM 11699 / BSA)</name>
    <dbReference type="NCBI Taxonomy" id="868864"/>
    <lineage>
        <taxon>Bacteria</taxon>
        <taxon>Pseudomonadati</taxon>
        <taxon>Aquificota</taxon>
        <taxon>Aquificia</taxon>
        <taxon>Desulfurobacteriales</taxon>
        <taxon>Desulfurobacteriaceae</taxon>
        <taxon>Desulfurobacterium</taxon>
    </lineage>
</organism>
<dbReference type="HOGENOM" id="CLU_324374_0_0_0"/>
<reference evidence="5 6" key="1">
    <citation type="journal article" date="2011" name="Stand. Genomic Sci.">
        <title>Complete genome sequence of the thermophilic sulfur-reducer Desulfurobacterium thermolithotrophum type strain (BSA(T)) from a deep-sea hydrothermal vent.</title>
        <authorList>
            <person name="Goker M."/>
            <person name="Daligault H."/>
            <person name="Mwirichia R."/>
            <person name="Lapidus A."/>
            <person name="Lucas S."/>
            <person name="Deshpande S."/>
            <person name="Pagani I."/>
            <person name="Tapia R."/>
            <person name="Cheng J.F."/>
            <person name="Goodwin L."/>
            <person name="Pitluck S."/>
            <person name="Liolios K."/>
            <person name="Ivanova N."/>
            <person name="Mavromatis K."/>
            <person name="Mikhailova N."/>
            <person name="Pati A."/>
            <person name="Chen A."/>
            <person name="Palaniappan K."/>
            <person name="Han C."/>
            <person name="Land M."/>
            <person name="Hauser L."/>
            <person name="Pan C."/>
            <person name="Brambilla E.M."/>
            <person name="Rohde M."/>
            <person name="Spring S."/>
            <person name="Sikorski J."/>
            <person name="Wirth R."/>
            <person name="Detter J.C."/>
            <person name="Woyke T."/>
            <person name="Bristow J."/>
            <person name="Eisen J.A."/>
            <person name="Markowitz V."/>
            <person name="Hugenholtz P."/>
            <person name="Kyrpides N.C."/>
            <person name="Klenk H.P."/>
        </authorList>
    </citation>
    <scope>NUCLEOTIDE SEQUENCE [LARGE SCALE GENOMIC DNA]</scope>
    <source>
        <strain evidence="6">DSM 11699 / BSA</strain>
    </source>
</reference>
<gene>
    <name evidence="5" type="ordered locus">Dester_0355</name>
</gene>
<feature type="domain" description="Doubled CXXCH motif" evidence="3">
    <location>
        <begin position="802"/>
        <end position="843"/>
    </location>
</feature>
<name>F0S268_DESTD</name>
<evidence type="ECO:0000259" key="4">
    <source>
        <dbReference type="Pfam" id="PF22113"/>
    </source>
</evidence>
<dbReference type="AlphaFoldDB" id="F0S268"/>
<protein>
    <submittedName>
        <fullName evidence="5">Cytochrome C family protein</fullName>
    </submittedName>
</protein>
<feature type="domain" description="Doubled CXXCH motif" evidence="3">
    <location>
        <begin position="582"/>
        <end position="623"/>
    </location>
</feature>
<dbReference type="SUPFAM" id="SSF48695">
    <property type="entry name" value="Multiheme cytochromes"/>
    <property type="match status" value="4"/>
</dbReference>
<dbReference type="STRING" id="868864.Dester_0355"/>
<dbReference type="Pfam" id="PF22113">
    <property type="entry name" value="Mtrc-MtrF_II-IV_dom"/>
    <property type="match status" value="1"/>
</dbReference>
<dbReference type="NCBIfam" id="TIGR01905">
    <property type="entry name" value="paired_CXXCH_1"/>
    <property type="match status" value="2"/>
</dbReference>
<evidence type="ECO:0000259" key="3">
    <source>
        <dbReference type="Pfam" id="PF09699"/>
    </source>
</evidence>
<dbReference type="InterPro" id="IPR051829">
    <property type="entry name" value="Multiheme_Cytochr_ET"/>
</dbReference>
<sequence>MRKTLAVLLSVLILPSVSEAKLSKTMRQECLVCHENWLLEEKIDSSSLLTTNSIQAADKLMCLSCHDGSLADDRLTFIGFGHFSHPVDKKIPKDFKLPKDFPTKDGKLYCGTCHTPHTKAGSEKKLDYTFMRKQNKNSSLCIDCHKENAAHGMNHPILEDTAGKLTSTEILKIKNIGGKVTKNNEVQCESCHSAHRGKANYALVEPLANSQLCTACHTQELNSKEHVNPRNHKIHVNIPEYMTVTEFIRQRLPQNTVECFTCHKMHKEPNPNLTVLSANELCSSCHTAESPVVHSPHNKDNRGCLMCHTAHKAKTDEYLFAVVPSSTGGYKNYDISSRVCVSCHNGGISKVKVGPATASHRGECTDCHNPHIWDPNNPNKKVSVNAKGTPRNSFLKISSPELCIMCHGKRSVEGTFHDFSGKKIKVKNVLGERVSQAGLCESCHAPHKAVGPYLWGVKLSRSAKIYAKKLGIKDSYSKACLSCHYPGGIGEDIGKISHPVGKKLQAKTDLPLSKTGIMTCSTCHDPHKWTSIEGSKSKAATSFLRVPEWNLCLKCHSNKSGVLINAHSDIKDVNVLGETPDKAGVCAACHVPHRAVGRFLRGIGDFSSKEKEGDFCLECHGKDGIAKDKVMGSSYPDHPMNIENPSKELPGKLITCFTCHDAHSTLEFMLRKSVANDSALCLTCHKGKDTKGTSHDFLKKKILPPQERIKIKERGKCSGCHTPHNPKFKLLWSRDLGEGETINIKMCGSCHTKGGIAGNKTVGEHTHPIGKKVKSPESIKLVEYSGLPLIDQTTGCPVKNGKSGLMDCVTCHNPHNGADKERLIRYPIEGDSKLCISCHTQQARVIGTDHDMRVVNKNFKNVLGKDVLKDGVCSACHVPHRAKDNLLWAIDVKRITDNKLSNYCLTCHSEDGIAKEKSIKYYFHPSKKEGIVIRDMDRPGRSGDWPIYDESGKRVKVGGQITCETCHNPHIWSRWSDRGPGKPVEGNITNSFLRNDQLKGSICVDCHGIEALYRYKFFHSKNVHH</sequence>
<dbReference type="OrthoDB" id="5427780at2"/>
<feature type="domain" description="Doubled CXXCH motif" evidence="3">
    <location>
        <begin position="714"/>
        <end position="753"/>
    </location>
</feature>
<reference evidence="6" key="2">
    <citation type="submission" date="2011-02" db="EMBL/GenBank/DDBJ databases">
        <title>The complete genome of Desulfurobacterium thermolithotrophum DSM 11699.</title>
        <authorList>
            <consortium name="US DOE Joint Genome Institute (JGI-PGF)"/>
            <person name="Lucas S."/>
            <person name="Copeland A."/>
            <person name="Lapidus A."/>
            <person name="Bruce D."/>
            <person name="Goodwin L."/>
            <person name="Pitluck S."/>
            <person name="Kyrpides N."/>
            <person name="Mavromatis K."/>
            <person name="Pagani I."/>
            <person name="Ivanova N."/>
            <person name="Mikhailova N."/>
            <person name="Daligault H."/>
            <person name="Detter J.C."/>
            <person name="Tapia R."/>
            <person name="Han C."/>
            <person name="Land M."/>
            <person name="Hauser L."/>
            <person name="Markowitz V."/>
            <person name="Cheng J.-F."/>
            <person name="Hugenholtz P."/>
            <person name="Woyke T."/>
            <person name="Wu D."/>
            <person name="Spring S."/>
            <person name="Brambilla E."/>
            <person name="Klenk H.-P."/>
            <person name="Eisen J.A."/>
        </authorList>
    </citation>
    <scope>NUCLEOTIDE SEQUENCE [LARGE SCALE GENOMIC DNA]</scope>
    <source>
        <strain evidence="6">DSM 11699 / BSA</strain>
    </source>
</reference>
<evidence type="ECO:0000256" key="2">
    <source>
        <dbReference type="SAM" id="SignalP"/>
    </source>
</evidence>
<feature type="domain" description="Doubled CXXCH motif" evidence="3">
    <location>
        <begin position="102"/>
        <end position="149"/>
    </location>
</feature>
<dbReference type="eggNOG" id="COG3005">
    <property type="taxonomic scope" value="Bacteria"/>
</dbReference>
<proteinExistence type="predicted"/>
<feature type="domain" description="Doubled CXXCH motif" evidence="3">
    <location>
        <begin position="186"/>
        <end position="219"/>
    </location>
</feature>
<keyword evidence="6" id="KW-1185">Reference proteome</keyword>
<dbReference type="PANTHER" id="PTHR35038">
    <property type="entry name" value="DISSIMILATORY SULFITE REDUCTASE SIRA"/>
    <property type="match status" value="1"/>
</dbReference>
<dbReference type="PANTHER" id="PTHR35038:SF6">
    <property type="entry name" value="SURFACE LOCALIZED DECAHEME CYTOCHROME C LIPOPROTEIN"/>
    <property type="match status" value="1"/>
</dbReference>
<dbReference type="InParanoid" id="F0S268"/>
<feature type="domain" description="Outer membrane cytochrome MtrC/MtrF-like" evidence="4">
    <location>
        <begin position="335"/>
        <end position="531"/>
    </location>
</feature>
<dbReference type="Pfam" id="PF09699">
    <property type="entry name" value="Paired_CXXCH_1"/>
    <property type="match status" value="8"/>
</dbReference>
<evidence type="ECO:0000313" key="6">
    <source>
        <dbReference type="Proteomes" id="UP000007102"/>
    </source>
</evidence>
<dbReference type="InterPro" id="IPR036280">
    <property type="entry name" value="Multihaem_cyt_sf"/>
</dbReference>
<dbReference type="EMBL" id="CP002543">
    <property type="protein sequence ID" value="ADY73011.1"/>
    <property type="molecule type" value="Genomic_DNA"/>
</dbReference>
<accession>F0S268</accession>
<dbReference type="InterPro" id="IPR010177">
    <property type="entry name" value="Paired_CXXCH_1"/>
</dbReference>
<feature type="domain" description="Doubled CXXCH motif" evidence="3">
    <location>
        <begin position="257"/>
        <end position="288"/>
    </location>
</feature>
<dbReference type="Gene3D" id="1.10.1130.10">
    <property type="entry name" value="Flavocytochrome C3, Chain A"/>
    <property type="match status" value="2"/>
</dbReference>
<dbReference type="InterPro" id="IPR054337">
    <property type="entry name" value="Mtrc-MtrF-like_dom_II/IV"/>
</dbReference>
<keyword evidence="1 2" id="KW-0732">Signal</keyword>
<dbReference type="Proteomes" id="UP000007102">
    <property type="component" value="Chromosome"/>
</dbReference>
<evidence type="ECO:0000256" key="1">
    <source>
        <dbReference type="ARBA" id="ARBA00022729"/>
    </source>
</evidence>